<feature type="region of interest" description="Disordered" evidence="1">
    <location>
        <begin position="1"/>
        <end position="25"/>
    </location>
</feature>
<name>A0A8S2UTJ6_9BILA</name>
<dbReference type="AlphaFoldDB" id="A0A8S2UTJ6"/>
<protein>
    <submittedName>
        <fullName evidence="2">Uncharacterized protein</fullName>
    </submittedName>
</protein>
<dbReference type="EMBL" id="CAJOBI010048689">
    <property type="protein sequence ID" value="CAF4360938.1"/>
    <property type="molecule type" value="Genomic_DNA"/>
</dbReference>
<organism evidence="2 3">
    <name type="scientific">Rotaria magnacalcarata</name>
    <dbReference type="NCBI Taxonomy" id="392030"/>
    <lineage>
        <taxon>Eukaryota</taxon>
        <taxon>Metazoa</taxon>
        <taxon>Spiralia</taxon>
        <taxon>Gnathifera</taxon>
        <taxon>Rotifera</taxon>
        <taxon>Eurotatoria</taxon>
        <taxon>Bdelloidea</taxon>
        <taxon>Philodinida</taxon>
        <taxon>Philodinidae</taxon>
        <taxon>Rotaria</taxon>
    </lineage>
</organism>
<evidence type="ECO:0000313" key="2">
    <source>
        <dbReference type="EMBL" id="CAF4360938.1"/>
    </source>
</evidence>
<evidence type="ECO:0000313" key="3">
    <source>
        <dbReference type="Proteomes" id="UP000676336"/>
    </source>
</evidence>
<dbReference type="Proteomes" id="UP000676336">
    <property type="component" value="Unassembled WGS sequence"/>
</dbReference>
<feature type="non-terminal residue" evidence="2">
    <location>
        <position position="1"/>
    </location>
</feature>
<gene>
    <name evidence="2" type="ORF">SMN809_LOCUS28692</name>
</gene>
<comment type="caution">
    <text evidence="2">The sequence shown here is derived from an EMBL/GenBank/DDBJ whole genome shotgun (WGS) entry which is preliminary data.</text>
</comment>
<sequence length="43" mass="4536">TVLSSNDDNVNDSSPFTASSDSTSYNPKVVFLGGDQHLTAIYA</sequence>
<evidence type="ECO:0000256" key="1">
    <source>
        <dbReference type="SAM" id="MobiDB-lite"/>
    </source>
</evidence>
<proteinExistence type="predicted"/>
<feature type="compositionally biased region" description="Low complexity" evidence="1">
    <location>
        <begin position="1"/>
        <end position="24"/>
    </location>
</feature>
<accession>A0A8S2UTJ6</accession>
<reference evidence="2" key="1">
    <citation type="submission" date="2021-02" db="EMBL/GenBank/DDBJ databases">
        <authorList>
            <person name="Nowell W R."/>
        </authorList>
    </citation>
    <scope>NUCLEOTIDE SEQUENCE</scope>
</reference>